<protein>
    <submittedName>
        <fullName evidence="1">Ring-hydroxylating dioxygenase, large terminal s ubunit</fullName>
    </submittedName>
</protein>
<dbReference type="STRING" id="228230.RMCC_3331"/>
<dbReference type="GO" id="GO:0051213">
    <property type="term" value="F:dioxygenase activity"/>
    <property type="evidence" value="ECO:0007669"/>
    <property type="project" value="UniProtKB-KW"/>
</dbReference>
<keyword evidence="1" id="KW-0223">Dioxygenase</keyword>
<dbReference type="EMBL" id="BCSY01000049">
    <property type="protein sequence ID" value="GAS96365.1"/>
    <property type="molecule type" value="Genomic_DNA"/>
</dbReference>
<accession>A0A117IAH2</accession>
<name>A0A117IAH2_MYCCR</name>
<keyword evidence="2" id="KW-1185">Reference proteome</keyword>
<sequence>MRCAGDPAPRAAVSRTRTGTLQVGHDGVGQTAAGFTAIRKWAVQFHPDGLGGSAADLAHGGAVAYRIALLLAGRFR</sequence>
<comment type="caution">
    <text evidence="1">The sequence shown here is derived from an EMBL/GenBank/DDBJ whole genome shotgun (WGS) entry which is preliminary data.</text>
</comment>
<reference evidence="2" key="2">
    <citation type="submission" date="2016-02" db="EMBL/GenBank/DDBJ databases">
        <title>Draft genome sequence of five rapidly growing Mycobacterium species.</title>
        <authorList>
            <person name="Katahira K."/>
            <person name="Gotou Y."/>
            <person name="Iida K."/>
            <person name="Ogura Y."/>
            <person name="Hayashi T."/>
        </authorList>
    </citation>
    <scope>NUCLEOTIDE SEQUENCE [LARGE SCALE GENOMIC DNA]</scope>
    <source>
        <strain evidence="2">JCM15298</strain>
    </source>
</reference>
<gene>
    <name evidence="1" type="ORF">RMCC_3331</name>
</gene>
<evidence type="ECO:0000313" key="1">
    <source>
        <dbReference type="EMBL" id="GAS96365.1"/>
    </source>
</evidence>
<evidence type="ECO:0000313" key="2">
    <source>
        <dbReference type="Proteomes" id="UP000069443"/>
    </source>
</evidence>
<organism evidence="1 2">
    <name type="scientific">Mycolicibacterium canariasense</name>
    <name type="common">Mycobacterium canariasense</name>
    <dbReference type="NCBI Taxonomy" id="228230"/>
    <lineage>
        <taxon>Bacteria</taxon>
        <taxon>Bacillati</taxon>
        <taxon>Actinomycetota</taxon>
        <taxon>Actinomycetes</taxon>
        <taxon>Mycobacteriales</taxon>
        <taxon>Mycobacteriaceae</taxon>
        <taxon>Mycolicibacterium</taxon>
    </lineage>
</organism>
<reference evidence="2" key="1">
    <citation type="journal article" date="2016" name="Genome Announc.">
        <title>Draft Genome Sequences of Five Rapidly Growing Mycobacterium Species, M. thermoresistibile, M. fortuitum subsp. acetamidolyticum, M. canariasense, M. brisbanense, and M. novocastrense.</title>
        <authorList>
            <person name="Katahira K."/>
            <person name="Ogura Y."/>
            <person name="Gotoh Y."/>
            <person name="Hayashi T."/>
        </authorList>
    </citation>
    <scope>NUCLEOTIDE SEQUENCE [LARGE SCALE GENOMIC DNA]</scope>
    <source>
        <strain evidence="2">JCM15298</strain>
    </source>
</reference>
<proteinExistence type="predicted"/>
<keyword evidence="1" id="KW-0560">Oxidoreductase</keyword>
<dbReference type="Proteomes" id="UP000069443">
    <property type="component" value="Unassembled WGS sequence"/>
</dbReference>
<dbReference type="AlphaFoldDB" id="A0A117IAH2"/>